<dbReference type="PROSITE" id="PS51257">
    <property type="entry name" value="PROKAR_LIPOPROTEIN"/>
    <property type="match status" value="1"/>
</dbReference>
<proteinExistence type="predicted"/>
<reference evidence="1 2" key="1">
    <citation type="submission" date="2020-09" db="EMBL/GenBank/DDBJ databases">
        <title>Paenibacillus sp. strain PR3 16S rRNA gene Genome sequencing and assembly.</title>
        <authorList>
            <person name="Kim J."/>
        </authorList>
    </citation>
    <scope>NUCLEOTIDE SEQUENCE [LARGE SCALE GENOMIC DNA]</scope>
    <source>
        <strain evidence="1 2">PR3</strain>
    </source>
</reference>
<dbReference type="EMBL" id="JACXZA010000008">
    <property type="protein sequence ID" value="MBD3922253.1"/>
    <property type="molecule type" value="Genomic_DNA"/>
</dbReference>
<organism evidence="1 2">
    <name type="scientific">Paenibacillus terricola</name>
    <dbReference type="NCBI Taxonomy" id="2763503"/>
    <lineage>
        <taxon>Bacteria</taxon>
        <taxon>Bacillati</taxon>
        <taxon>Bacillota</taxon>
        <taxon>Bacilli</taxon>
        <taxon>Bacillales</taxon>
        <taxon>Paenibacillaceae</taxon>
        <taxon>Paenibacillus</taxon>
    </lineage>
</organism>
<comment type="caution">
    <text evidence="1">The sequence shown here is derived from an EMBL/GenBank/DDBJ whole genome shotgun (WGS) entry which is preliminary data.</text>
</comment>
<accession>A0ABR8N244</accession>
<keyword evidence="2" id="KW-1185">Reference proteome</keyword>
<name>A0ABR8N244_9BACL</name>
<evidence type="ECO:0000313" key="1">
    <source>
        <dbReference type="EMBL" id="MBD3922253.1"/>
    </source>
</evidence>
<evidence type="ECO:0000313" key="2">
    <source>
        <dbReference type="Proteomes" id="UP000609346"/>
    </source>
</evidence>
<dbReference type="RefSeq" id="WP_191206554.1">
    <property type="nucleotide sequence ID" value="NZ_JACXZA010000008.1"/>
</dbReference>
<gene>
    <name evidence="1" type="ORF">H8B09_26090</name>
</gene>
<dbReference type="Proteomes" id="UP000609346">
    <property type="component" value="Unassembled WGS sequence"/>
</dbReference>
<protein>
    <recommendedName>
        <fullName evidence="3">Lipoprotein</fullName>
    </recommendedName>
</protein>
<evidence type="ECO:0008006" key="3">
    <source>
        <dbReference type="Google" id="ProtNLM"/>
    </source>
</evidence>
<sequence>MRKYFVWFPFLLFLVLVGCSSNTIIPLPPGASQSKSICPEEIVHLGGACYSVPEAHNATIAWYDNKSKEEGWTFNITTDDEPYSYVLITKDRKATITFYRQSDDKHTGLLLITE</sequence>